<keyword evidence="5" id="KW-1185">Reference proteome</keyword>
<dbReference type="InterPro" id="IPR050879">
    <property type="entry name" value="Acyltransferase_3"/>
</dbReference>
<keyword evidence="2" id="KW-0812">Transmembrane</keyword>
<dbReference type="Pfam" id="PF01757">
    <property type="entry name" value="Acyl_transf_3"/>
    <property type="match status" value="1"/>
</dbReference>
<accession>A0A507QY76</accession>
<dbReference type="AlphaFoldDB" id="A0A507QY76"/>
<feature type="transmembrane region" description="Helical" evidence="2">
    <location>
        <begin position="423"/>
        <end position="446"/>
    </location>
</feature>
<dbReference type="PANTHER" id="PTHR23028">
    <property type="entry name" value="ACETYLTRANSFERASE"/>
    <property type="match status" value="1"/>
</dbReference>
<keyword evidence="2" id="KW-1133">Transmembrane helix</keyword>
<gene>
    <name evidence="4" type="ORF">MPDQ_006737</name>
</gene>
<evidence type="ECO:0000256" key="2">
    <source>
        <dbReference type="SAM" id="Phobius"/>
    </source>
</evidence>
<feature type="transmembrane region" description="Helical" evidence="2">
    <location>
        <begin position="203"/>
        <end position="225"/>
    </location>
</feature>
<dbReference type="InterPro" id="IPR002656">
    <property type="entry name" value="Acyl_transf_3_dom"/>
</dbReference>
<dbReference type="GO" id="GO:0016747">
    <property type="term" value="F:acyltransferase activity, transferring groups other than amino-acyl groups"/>
    <property type="evidence" value="ECO:0007669"/>
    <property type="project" value="InterPro"/>
</dbReference>
<dbReference type="OrthoDB" id="5405781at2759"/>
<dbReference type="PANTHER" id="PTHR23028:SF128">
    <property type="entry name" value="ACYLTRANSFERASE 3 DOMAIN-CONTAINING PROTEIN"/>
    <property type="match status" value="1"/>
</dbReference>
<feature type="transmembrane region" description="Helical" evidence="2">
    <location>
        <begin position="134"/>
        <end position="154"/>
    </location>
</feature>
<proteinExistence type="predicted"/>
<evidence type="ECO:0000259" key="3">
    <source>
        <dbReference type="Pfam" id="PF01757"/>
    </source>
</evidence>
<comment type="caution">
    <text evidence="4">The sequence shown here is derived from an EMBL/GenBank/DDBJ whole genome shotgun (WGS) entry which is preliminary data.</text>
</comment>
<evidence type="ECO:0000256" key="1">
    <source>
        <dbReference type="SAM" id="MobiDB-lite"/>
    </source>
</evidence>
<protein>
    <recommendedName>
        <fullName evidence="3">Acyltransferase 3 domain-containing protein</fullName>
    </recommendedName>
</protein>
<feature type="region of interest" description="Disordered" evidence="1">
    <location>
        <begin position="465"/>
        <end position="493"/>
    </location>
</feature>
<sequence>MEYMRPGHFYARLLDHLPWKSAESTVSPDPDPRKTARWIDGLSGLAALLVVVSQIVQAWDYSLLSPADDEWSSSQLLQWPILRVPWQGRIGIAVFAFQTGYMCALKPIQLSRTDSPLAVFTSVAKAAFRRLPQIVLPATIVLVLSWVVAQFGAFTVASRSDSLWCRSTAPVVEDSLWAETVRLVQNFLSTWTTGVMEYDASQWVLLPLLKASILVYLLLCATVFVKLHWRALIYLLMFLYFHQDAYDYTETFPMQAVYGLFLADLSYEDSFEPSIERHPITRKIVAAILAFAGLFIASYPGEHPEWASWSNSMLSAAYYLFPADVDIPRRYTALGLDLVILAIYISPTTRKILSRGLFTWLGKQSFAVYLLHGTLLRTVLCWMLYGISGQPWHGEIVDGNGNPIYDEDGEPMHPHWIARRPSWVVAICVPVWIALVYLSAALWTAYMDPFCGMVVRKLETAMSERGASESESESEDMVPAIQLDTMPTSRHNP</sequence>
<name>A0A507QY76_MONPU</name>
<organism evidence="4 5">
    <name type="scientific">Monascus purpureus</name>
    <name type="common">Red mold</name>
    <name type="synonym">Monascus anka</name>
    <dbReference type="NCBI Taxonomy" id="5098"/>
    <lineage>
        <taxon>Eukaryota</taxon>
        <taxon>Fungi</taxon>
        <taxon>Dikarya</taxon>
        <taxon>Ascomycota</taxon>
        <taxon>Pezizomycotina</taxon>
        <taxon>Eurotiomycetes</taxon>
        <taxon>Eurotiomycetidae</taxon>
        <taxon>Eurotiales</taxon>
        <taxon>Aspergillaceae</taxon>
        <taxon>Monascus</taxon>
    </lineage>
</organism>
<feature type="transmembrane region" description="Helical" evidence="2">
    <location>
        <begin position="284"/>
        <end position="301"/>
    </location>
</feature>
<reference evidence="4 5" key="1">
    <citation type="submission" date="2019-06" db="EMBL/GenBank/DDBJ databases">
        <title>Wine fermentation using esterase from Monascus purpureus.</title>
        <authorList>
            <person name="Geng C."/>
            <person name="Zhang Y."/>
        </authorList>
    </citation>
    <scope>NUCLEOTIDE SEQUENCE [LARGE SCALE GENOMIC DNA]</scope>
    <source>
        <strain evidence="4">HQ1</strain>
    </source>
</reference>
<keyword evidence="2" id="KW-0472">Membrane</keyword>
<dbReference type="EMBL" id="VIFY01000061">
    <property type="protein sequence ID" value="TQB72604.1"/>
    <property type="molecule type" value="Genomic_DNA"/>
</dbReference>
<feature type="transmembrane region" description="Helical" evidence="2">
    <location>
        <begin position="366"/>
        <end position="385"/>
    </location>
</feature>
<evidence type="ECO:0000313" key="5">
    <source>
        <dbReference type="Proteomes" id="UP000319663"/>
    </source>
</evidence>
<feature type="domain" description="Acyltransferase 3" evidence="3">
    <location>
        <begin position="38"/>
        <end position="388"/>
    </location>
</feature>
<dbReference type="STRING" id="5098.A0A507QY76"/>
<dbReference type="Proteomes" id="UP000319663">
    <property type="component" value="Unassembled WGS sequence"/>
</dbReference>
<feature type="transmembrane region" description="Helical" evidence="2">
    <location>
        <begin position="327"/>
        <end position="345"/>
    </location>
</feature>
<evidence type="ECO:0000313" key="4">
    <source>
        <dbReference type="EMBL" id="TQB72604.1"/>
    </source>
</evidence>